<dbReference type="GO" id="GO:0006559">
    <property type="term" value="P:L-phenylalanine catabolic process"/>
    <property type="evidence" value="ECO:0007669"/>
    <property type="project" value="TreeGrafter"/>
</dbReference>
<dbReference type="SUPFAM" id="SSF52833">
    <property type="entry name" value="Thioredoxin-like"/>
    <property type="match status" value="1"/>
</dbReference>
<dbReference type="PANTHER" id="PTHR42673:SF4">
    <property type="entry name" value="MALEYLACETOACETATE ISOMERASE"/>
    <property type="match status" value="1"/>
</dbReference>
<dbReference type="EMBL" id="CP031222">
    <property type="protein sequence ID" value="AXI03983.1"/>
    <property type="molecule type" value="Genomic_DNA"/>
</dbReference>
<keyword evidence="3" id="KW-1185">Reference proteome</keyword>
<accession>A0A345P9M4</accession>
<dbReference type="CDD" id="cd00299">
    <property type="entry name" value="GST_C_family"/>
    <property type="match status" value="1"/>
</dbReference>
<dbReference type="PANTHER" id="PTHR42673">
    <property type="entry name" value="MALEYLACETOACETATE ISOMERASE"/>
    <property type="match status" value="1"/>
</dbReference>
<dbReference type="Pfam" id="PF14497">
    <property type="entry name" value="GST_C_3"/>
    <property type="match status" value="1"/>
</dbReference>
<dbReference type="Gene3D" id="3.40.30.10">
    <property type="entry name" value="Glutaredoxin"/>
    <property type="match status" value="1"/>
</dbReference>
<dbReference type="KEGG" id="mbah:HYN46_14720"/>
<dbReference type="InterPro" id="IPR036282">
    <property type="entry name" value="Glutathione-S-Trfase_C_sf"/>
</dbReference>
<dbReference type="GO" id="GO:0016034">
    <property type="term" value="F:maleylacetoacetate isomerase activity"/>
    <property type="evidence" value="ECO:0007669"/>
    <property type="project" value="TreeGrafter"/>
</dbReference>
<dbReference type="InterPro" id="IPR004046">
    <property type="entry name" value="GST_C"/>
</dbReference>
<dbReference type="Proteomes" id="UP000253940">
    <property type="component" value="Chromosome"/>
</dbReference>
<dbReference type="RefSeq" id="WP_114900091.1">
    <property type="nucleotide sequence ID" value="NZ_CP031222.1"/>
</dbReference>
<gene>
    <name evidence="2" type="ORF">HYN46_14720</name>
</gene>
<evidence type="ECO:0000313" key="3">
    <source>
        <dbReference type="Proteomes" id="UP000253940"/>
    </source>
</evidence>
<dbReference type="GO" id="GO:0004364">
    <property type="term" value="F:glutathione transferase activity"/>
    <property type="evidence" value="ECO:0007669"/>
    <property type="project" value="TreeGrafter"/>
</dbReference>
<dbReference type="Pfam" id="PF13417">
    <property type="entry name" value="GST_N_3"/>
    <property type="match status" value="1"/>
</dbReference>
<proteinExistence type="predicted"/>
<dbReference type="SUPFAM" id="SSF47616">
    <property type="entry name" value="GST C-terminal domain-like"/>
    <property type="match status" value="1"/>
</dbReference>
<dbReference type="OrthoDB" id="5242791at2"/>
<dbReference type="AlphaFoldDB" id="A0A345P9M4"/>
<dbReference type="GO" id="GO:0006749">
    <property type="term" value="P:glutathione metabolic process"/>
    <property type="evidence" value="ECO:0007669"/>
    <property type="project" value="TreeGrafter"/>
</dbReference>
<keyword evidence="2" id="KW-0808">Transferase</keyword>
<sequence>MDKSKRVLYQFPLSLYCEKTRWNLDAKGLNYTCRDLLPGPHAFMAWCLAGQRCLPILRDERQIVGDSTTIALYLEHHYPESPLLPSDPIARQQVLTLEDAFDTLGDHVRRYCWSMAIDSPEVSDIFFGFTGYTRWQQMLAAYSRPLLRLMIRHTFKIYEPRVAKSWLYIQSALQQIEQLLQGRADRYLVGDHFTLADLTAASMLAPLIGPNNSPWSDHRIPHLAQQQRAELRAHLVGQWVWRLYHDHRVHPNDMSHSVIQEQS</sequence>
<dbReference type="Gene3D" id="1.20.1050.10">
    <property type="match status" value="1"/>
</dbReference>
<organism evidence="2 3">
    <name type="scientific">Aquirhabdus parva</name>
    <dbReference type="NCBI Taxonomy" id="2283318"/>
    <lineage>
        <taxon>Bacteria</taxon>
        <taxon>Pseudomonadati</taxon>
        <taxon>Pseudomonadota</taxon>
        <taxon>Gammaproteobacteria</taxon>
        <taxon>Moraxellales</taxon>
        <taxon>Moraxellaceae</taxon>
        <taxon>Aquirhabdus</taxon>
    </lineage>
</organism>
<evidence type="ECO:0000313" key="2">
    <source>
        <dbReference type="EMBL" id="AXI03983.1"/>
    </source>
</evidence>
<protein>
    <submittedName>
        <fullName evidence="2">Glutathione S-transferase family protein</fullName>
    </submittedName>
</protein>
<dbReference type="PROSITE" id="PS50404">
    <property type="entry name" value="GST_NTER"/>
    <property type="match status" value="1"/>
</dbReference>
<dbReference type="InterPro" id="IPR004045">
    <property type="entry name" value="Glutathione_S-Trfase_N"/>
</dbReference>
<dbReference type="CDD" id="cd00570">
    <property type="entry name" value="GST_N_family"/>
    <property type="match status" value="1"/>
</dbReference>
<feature type="domain" description="GST N-terminal" evidence="1">
    <location>
        <begin position="4"/>
        <end position="82"/>
    </location>
</feature>
<reference evidence="2 3" key="1">
    <citation type="submission" date="2018-07" db="EMBL/GenBank/DDBJ databases">
        <title>Genome sequencing of Moraxellaceae gen. HYN0046.</title>
        <authorList>
            <person name="Kim M."/>
            <person name="Yi H."/>
        </authorList>
    </citation>
    <scope>NUCLEOTIDE SEQUENCE [LARGE SCALE GENOMIC DNA]</scope>
    <source>
        <strain evidence="2 3">HYN0046</strain>
    </source>
</reference>
<name>A0A345P9M4_9GAMM</name>
<evidence type="ECO:0000259" key="1">
    <source>
        <dbReference type="PROSITE" id="PS50404"/>
    </source>
</evidence>
<dbReference type="InterPro" id="IPR036249">
    <property type="entry name" value="Thioredoxin-like_sf"/>
</dbReference>